<keyword evidence="4" id="KW-1185">Reference proteome</keyword>
<proteinExistence type="predicted"/>
<accession>A0ABW5RGX2</accession>
<keyword evidence="1" id="KW-0732">Signal</keyword>
<feature type="domain" description="ASPIC/UnbV" evidence="2">
    <location>
        <begin position="511"/>
        <end position="577"/>
    </location>
</feature>
<evidence type="ECO:0000256" key="1">
    <source>
        <dbReference type="ARBA" id="ARBA00022729"/>
    </source>
</evidence>
<dbReference type="InterPro" id="IPR027039">
    <property type="entry name" value="Crtac1"/>
</dbReference>
<dbReference type="Pfam" id="PF07593">
    <property type="entry name" value="UnbV_ASPIC"/>
    <property type="match status" value="1"/>
</dbReference>
<comment type="caution">
    <text evidence="3">The sequence shown here is derived from an EMBL/GenBank/DDBJ whole genome shotgun (WGS) entry which is preliminary data.</text>
</comment>
<gene>
    <name evidence="3" type="ORF">ACFSUC_17140</name>
</gene>
<reference evidence="4" key="1">
    <citation type="journal article" date="2019" name="Int. J. Syst. Evol. Microbiol.">
        <title>The Global Catalogue of Microorganisms (GCM) 10K type strain sequencing project: providing services to taxonomists for standard genome sequencing and annotation.</title>
        <authorList>
            <consortium name="The Broad Institute Genomics Platform"/>
            <consortium name="The Broad Institute Genome Sequencing Center for Infectious Disease"/>
            <person name="Wu L."/>
            <person name="Ma J."/>
        </authorList>
    </citation>
    <scope>NUCLEOTIDE SEQUENCE [LARGE SCALE GENOMIC DNA]</scope>
    <source>
        <strain evidence="4">KCTC 33676</strain>
    </source>
</reference>
<sequence length="594" mass="66035">MFSSNSSMYKMMRITVGFLGLCLLLLTACGGRQEEHPIDFHYTDITEEAGIDFVHEKPVFDSKVDRIMPWLASTGAGVFTADYDQDGYMDLYMINSARGSLNHLYRNLGDGTFEEVGEVAGVADVNQEGVSETALWFDYNNDGYPDLFVGTWSSESKLFENNQDGTFTDVSEATGLSPLVGNFNKAVAIDYDRDGWLDLYVGGYFHEQHNMFALTTTRIMHNDFERARNGGRNVMLRNEGGTFTDVSDALGVADTGWTLAVGAADVNQDGWTDLYNANDFGADTFYLNEKGQRFRQVVQSRGIGEDTFKGMNVDFADVFHDGRLAMYVTNVSKPLYILEGNQLWHEDESGTYVDRSIEMGIQLADFSWGARFFDADNKGEFSLAVATGFISASKKRDYWFDLGTLATTPGTIVEDADNWMDFEDKSLSGYEQSYLFWNDGNRFSNVAAQAGITFDSDSRGVAPVDLDNDGDLDLVFANQGTSPNVYQAEVNPDHHWIKLKLTGTMPSNRDAVGARVTFEVGGTKTVMERDGGNSHGAQADPRLHFGLDDAERVDRITIQWPSGRVQVLENVQADQILSVMEPDTPLPVSDEEQR</sequence>
<evidence type="ECO:0000313" key="4">
    <source>
        <dbReference type="Proteomes" id="UP001597497"/>
    </source>
</evidence>
<dbReference type="PANTHER" id="PTHR16026:SF0">
    <property type="entry name" value="CARTILAGE ACIDIC PROTEIN 1"/>
    <property type="match status" value="1"/>
</dbReference>
<dbReference type="InterPro" id="IPR028994">
    <property type="entry name" value="Integrin_alpha_N"/>
</dbReference>
<dbReference type="InterPro" id="IPR013517">
    <property type="entry name" value="FG-GAP"/>
</dbReference>
<dbReference type="SUPFAM" id="SSF69318">
    <property type="entry name" value="Integrin alpha N-terminal domain"/>
    <property type="match status" value="1"/>
</dbReference>
<dbReference type="EMBL" id="JBHUMM010000043">
    <property type="protein sequence ID" value="MFD2673302.1"/>
    <property type="molecule type" value="Genomic_DNA"/>
</dbReference>
<dbReference type="InterPro" id="IPR011519">
    <property type="entry name" value="UnbV_ASPIC"/>
</dbReference>
<dbReference type="PANTHER" id="PTHR16026">
    <property type="entry name" value="CARTILAGE ACIDIC PROTEIN 1"/>
    <property type="match status" value="1"/>
</dbReference>
<dbReference type="RefSeq" id="WP_379930866.1">
    <property type="nucleotide sequence ID" value="NZ_JBHUMM010000043.1"/>
</dbReference>
<organism evidence="3 4">
    <name type="scientific">Marinicrinis sediminis</name>
    <dbReference type="NCBI Taxonomy" id="1652465"/>
    <lineage>
        <taxon>Bacteria</taxon>
        <taxon>Bacillati</taxon>
        <taxon>Bacillota</taxon>
        <taxon>Bacilli</taxon>
        <taxon>Bacillales</taxon>
        <taxon>Paenibacillaceae</taxon>
    </lineage>
</organism>
<dbReference type="Proteomes" id="UP001597497">
    <property type="component" value="Unassembled WGS sequence"/>
</dbReference>
<dbReference type="Gene3D" id="2.130.10.130">
    <property type="entry name" value="Integrin alpha, N-terminal"/>
    <property type="match status" value="1"/>
</dbReference>
<name>A0ABW5RGX2_9BACL</name>
<dbReference type="Pfam" id="PF13517">
    <property type="entry name" value="FG-GAP_3"/>
    <property type="match status" value="4"/>
</dbReference>
<protein>
    <submittedName>
        <fullName evidence="3">CRTAC1 family protein</fullName>
    </submittedName>
</protein>
<evidence type="ECO:0000313" key="3">
    <source>
        <dbReference type="EMBL" id="MFD2673302.1"/>
    </source>
</evidence>
<evidence type="ECO:0000259" key="2">
    <source>
        <dbReference type="Pfam" id="PF07593"/>
    </source>
</evidence>